<dbReference type="Proteomes" id="UP000009072">
    <property type="component" value="Chromosome"/>
</dbReference>
<dbReference type="PANTHER" id="PTHR34478">
    <property type="entry name" value="PROTEIN LEMA"/>
    <property type="match status" value="1"/>
</dbReference>
<evidence type="ECO:0000256" key="2">
    <source>
        <dbReference type="ARBA" id="ARBA00008854"/>
    </source>
</evidence>
<dbReference type="SUPFAM" id="SSF140478">
    <property type="entry name" value="LemA-like"/>
    <property type="match status" value="1"/>
</dbReference>
<evidence type="ECO:0000256" key="7">
    <source>
        <dbReference type="SAM" id="Phobius"/>
    </source>
</evidence>
<comment type="similarity">
    <text evidence="2">Belongs to the LemA family.</text>
</comment>
<reference evidence="8 9" key="1">
    <citation type="journal article" date="2004" name="Genome Res.">
        <title>The complete genome and proteome of Mycoplasma mobile.</title>
        <authorList>
            <person name="Jaffe J.D."/>
            <person name="Stange-Thomann N."/>
            <person name="Smith C."/>
            <person name="DeCaprio D."/>
            <person name="Fisher S."/>
            <person name="Butler J."/>
            <person name="Calvo S."/>
            <person name="Elkins T."/>
            <person name="FitzGerald M.G."/>
            <person name="Hafez N."/>
            <person name="Kodira C.D."/>
            <person name="Major J."/>
            <person name="Wang S."/>
            <person name="Wilkinson J."/>
            <person name="Nicol R."/>
            <person name="Nusbaum C."/>
            <person name="Birren B."/>
            <person name="Berg H.C."/>
            <person name="Church G.M."/>
        </authorList>
    </citation>
    <scope>NUCLEOTIDE SEQUENCE [LARGE SCALE GENOMIC DNA]</scope>
    <source>
        <strain evidence="9">ATCC 43663 / 163K / NCTC 11711</strain>
    </source>
</reference>
<dbReference type="HOGENOM" id="CLU_056714_3_0_14"/>
<dbReference type="InterPro" id="IPR023353">
    <property type="entry name" value="LemA-like_dom_sf"/>
</dbReference>
<dbReference type="AlphaFoldDB" id="Q6KH70"/>
<evidence type="ECO:0000256" key="6">
    <source>
        <dbReference type="SAM" id="Coils"/>
    </source>
</evidence>
<evidence type="ECO:0000313" key="8">
    <source>
        <dbReference type="EMBL" id="AAT28060.1"/>
    </source>
</evidence>
<keyword evidence="6" id="KW-0175">Coiled coil</keyword>
<proteinExistence type="inferred from homology"/>
<dbReference type="RefSeq" id="WP_011265094.1">
    <property type="nucleotide sequence ID" value="NC_006908.1"/>
</dbReference>
<evidence type="ECO:0000256" key="3">
    <source>
        <dbReference type="ARBA" id="ARBA00022692"/>
    </source>
</evidence>
<dbReference type="GO" id="GO:0016020">
    <property type="term" value="C:membrane"/>
    <property type="evidence" value="ECO:0007669"/>
    <property type="project" value="UniProtKB-SubCell"/>
</dbReference>
<dbReference type="PANTHER" id="PTHR34478:SF1">
    <property type="entry name" value="PROTEIN LEMA"/>
    <property type="match status" value="1"/>
</dbReference>
<protein>
    <submittedName>
        <fullName evidence="8">Expressed protein</fullName>
    </submittedName>
</protein>
<dbReference type="OrthoDB" id="384498at2"/>
<comment type="subcellular location">
    <subcellularLocation>
        <location evidence="1">Membrane</location>
        <topology evidence="1">Single-pass membrane protein</topology>
    </subcellularLocation>
</comment>
<evidence type="ECO:0000256" key="4">
    <source>
        <dbReference type="ARBA" id="ARBA00022989"/>
    </source>
</evidence>
<feature type="coiled-coil region" evidence="6">
    <location>
        <begin position="149"/>
        <end position="176"/>
    </location>
</feature>
<dbReference type="STRING" id="267748.MMOB5740"/>
<dbReference type="EMBL" id="AE017308">
    <property type="protein sequence ID" value="AAT28060.1"/>
    <property type="molecule type" value="Genomic_DNA"/>
</dbReference>
<dbReference type="KEGG" id="mmo:MMOB5740"/>
<evidence type="ECO:0000256" key="5">
    <source>
        <dbReference type="ARBA" id="ARBA00023136"/>
    </source>
</evidence>
<dbReference type="eggNOG" id="COG1704">
    <property type="taxonomic scope" value="Bacteria"/>
</dbReference>
<feature type="transmembrane region" description="Helical" evidence="7">
    <location>
        <begin position="34"/>
        <end position="54"/>
    </location>
</feature>
<organism evidence="8 9">
    <name type="scientific">Mycoplasma mobile (strain ATCC 43663 / 163K / NCTC 11711)</name>
    <name type="common">Mesomycoplasma mobile</name>
    <dbReference type="NCBI Taxonomy" id="267748"/>
    <lineage>
        <taxon>Bacteria</taxon>
        <taxon>Bacillati</taxon>
        <taxon>Mycoplasmatota</taxon>
        <taxon>Mycoplasmoidales</taxon>
        <taxon>Metamycoplasmataceae</taxon>
        <taxon>Mesomycoplasma</taxon>
    </lineage>
</organism>
<dbReference type="Pfam" id="PF04011">
    <property type="entry name" value="LemA"/>
    <property type="match status" value="1"/>
</dbReference>
<name>Q6KH70_MYCM1</name>
<evidence type="ECO:0000313" key="9">
    <source>
        <dbReference type="Proteomes" id="UP000009072"/>
    </source>
</evidence>
<sequence>MKSVNMRESVNEKSFSPNADNRIRRPENPLWLKIIFWISFVLIIPIIFYIVWYIKTKNYFIELQTRINQQASGIDIQLAKRRDTLVKTYESVKGYLRHEKDIQENIAKLRSQAINPENRGEVASQIENLTSQFKISFENYPDLKANTIMIDFMNTIEDLEREIAAARRLYNSDVQRYNQQILSVPGTIVSYNNKLETFPLFVASAQQREDVEIKF</sequence>
<keyword evidence="4 7" id="KW-1133">Transmembrane helix</keyword>
<dbReference type="InterPro" id="IPR007156">
    <property type="entry name" value="MamQ_LemA"/>
</dbReference>
<gene>
    <name evidence="8" type="primary">lemA</name>
    <name evidence="8" type="ordered locus">MMOB5740</name>
</gene>
<evidence type="ECO:0000256" key="1">
    <source>
        <dbReference type="ARBA" id="ARBA00004167"/>
    </source>
</evidence>
<accession>Q6KH70</accession>
<keyword evidence="9" id="KW-1185">Reference proteome</keyword>
<keyword evidence="3 7" id="KW-0812">Transmembrane</keyword>
<keyword evidence="5 7" id="KW-0472">Membrane</keyword>
<dbReference type="Gene3D" id="1.20.1440.20">
    <property type="entry name" value="LemA-like domain"/>
    <property type="match status" value="1"/>
</dbReference>